<evidence type="ECO:0000313" key="2">
    <source>
        <dbReference type="EMBL" id="GAA4431606.1"/>
    </source>
</evidence>
<organism evidence="2 3">
    <name type="scientific">Ravibacter arvi</name>
    <dbReference type="NCBI Taxonomy" id="2051041"/>
    <lineage>
        <taxon>Bacteria</taxon>
        <taxon>Pseudomonadati</taxon>
        <taxon>Bacteroidota</taxon>
        <taxon>Cytophagia</taxon>
        <taxon>Cytophagales</taxon>
        <taxon>Spirosomataceae</taxon>
        <taxon>Ravibacter</taxon>
    </lineage>
</organism>
<evidence type="ECO:0000259" key="1">
    <source>
        <dbReference type="Pfam" id="PF06439"/>
    </source>
</evidence>
<sequence length="248" mass="27728">MFAVSFQAEAQKKKKIELFNGKNLDGWYTFLRTTGKNSDPKGVFTVSKGLIAITGEEYGCITTNEEYENYKLVVEFKWGEKTFAPRVDRARDNGVLIHSQGKDGGYGNVWMNSIECQIIEGGTGDFLVVGDGSENFAISCPVAPEKQNGSYIYQPGGQLATIHKGRVNWLYRDPEWKDVIDFRGAKDVEKAVGKWNRMEVIAKGDNIDLYLNGVLVNQAVKVKPSKGRIQIQSEGAEMYVRKVELTPL</sequence>
<gene>
    <name evidence="2" type="ORF">GCM10023091_02550</name>
</gene>
<dbReference type="Proteomes" id="UP001501508">
    <property type="component" value="Unassembled WGS sequence"/>
</dbReference>
<comment type="caution">
    <text evidence="2">The sequence shown here is derived from an EMBL/GenBank/DDBJ whole genome shotgun (WGS) entry which is preliminary data.</text>
</comment>
<dbReference type="EMBL" id="BAABEY010000001">
    <property type="protein sequence ID" value="GAA4431606.1"/>
    <property type="molecule type" value="Genomic_DNA"/>
</dbReference>
<feature type="domain" description="3-keto-alpha-glucoside-1,2-lyase/3-keto-2-hydroxy-glucal hydratase" evidence="1">
    <location>
        <begin position="16"/>
        <end position="245"/>
    </location>
</feature>
<proteinExistence type="predicted"/>
<protein>
    <submittedName>
        <fullName evidence="2">DUF1080 domain-containing protein</fullName>
    </submittedName>
</protein>
<evidence type="ECO:0000313" key="3">
    <source>
        <dbReference type="Proteomes" id="UP001501508"/>
    </source>
</evidence>
<accession>A0ABP8LN77</accession>
<dbReference type="Gene3D" id="2.60.120.560">
    <property type="entry name" value="Exo-inulinase, domain 1"/>
    <property type="match status" value="1"/>
</dbReference>
<reference evidence="3" key="1">
    <citation type="journal article" date="2019" name="Int. J. Syst. Evol. Microbiol.">
        <title>The Global Catalogue of Microorganisms (GCM) 10K type strain sequencing project: providing services to taxonomists for standard genome sequencing and annotation.</title>
        <authorList>
            <consortium name="The Broad Institute Genomics Platform"/>
            <consortium name="The Broad Institute Genome Sequencing Center for Infectious Disease"/>
            <person name="Wu L."/>
            <person name="Ma J."/>
        </authorList>
    </citation>
    <scope>NUCLEOTIDE SEQUENCE [LARGE SCALE GENOMIC DNA]</scope>
    <source>
        <strain evidence="3">JCM 31920</strain>
    </source>
</reference>
<dbReference type="InterPro" id="IPR010496">
    <property type="entry name" value="AL/BT2_dom"/>
</dbReference>
<keyword evidence="3" id="KW-1185">Reference proteome</keyword>
<dbReference type="Pfam" id="PF06439">
    <property type="entry name" value="3keto-disac_hyd"/>
    <property type="match status" value="1"/>
</dbReference>
<name>A0ABP8LN77_9BACT</name>